<dbReference type="PANTHER" id="PTHR48466">
    <property type="entry name" value="OS10G0509000 PROTEIN-RELATED"/>
    <property type="match status" value="1"/>
</dbReference>
<evidence type="ECO:0000256" key="8">
    <source>
        <dbReference type="SAM" id="MobiDB-lite"/>
    </source>
</evidence>
<feature type="compositionally biased region" description="Low complexity" evidence="8">
    <location>
        <begin position="29"/>
        <end position="38"/>
    </location>
</feature>
<dbReference type="Gene3D" id="3.30.1370.110">
    <property type="match status" value="1"/>
</dbReference>
<dbReference type="PROSITE" id="PS00486">
    <property type="entry name" value="DNA_MISMATCH_REPAIR_2"/>
    <property type="match status" value="1"/>
</dbReference>
<feature type="region of interest" description="Disordered" evidence="8">
    <location>
        <begin position="14"/>
        <end position="47"/>
    </location>
</feature>
<sequence length="919" mass="101175">MELCKTLLIPIRPPPPHLRRALPPRPVKSTASLSTFPTTTPPESTPRLSLAESLQNDTLQTLEWPSVCKQVSAFTSTTMGFSAAQAGRLPLGRSPEESRRLLDQTAAAAALSRPLDFSGIEDVSETVRVSVSGELVTIGELCAVKRTLRSARELFGQLEELASRDDDSRERCVPLLEILQSCNFLSGLEQKIGYCIDCNFLRVLDRASENLEIIRSERKRNMERLDSLLKKVSALILQGGGIDRPLITKRRSRMCVGIRASHRSLLPDGIVLNISSSGATYFMEPKEAVELNNLEVRLSNSEKVEEQVILSLLSSVIAESEIEIKDLLDRILELDLAIARAAHGRWMHGVCPSLSSECFESSKTESSLAIDIEAIQHPLLLETSLRSSSDPIESKSRSSDPVNEGNGAMKFEVLSGSSDFPVPIDIKIGHGTRVVVISGPNTGGKTASMKTLGLASVMSKAGMYLPAKKQSTLPWFDFILADIGDHQSLEQNLSTFSGHIRQLCKILEVASKESLVLIDEIGSGTDPSEGVALSASILQYLKARVNLAVVTTHYADLSLLKETDTRFENAAMEFSLETLQPTFQILWGSRGDSNALSIAKTVGFDDKIIEHAHVWVKKLMPEKQQMRQSLQYQSLMDEKNRLEIQAMRVTSLHSDIMKLYHEIRDEAEDLDGREAALMATETQKVKREIQAAKSQMEAVLQEFENQLRTTSADQVTSLINKSESAIASIAEAHCPSDVFSTREASDSSYTPQIGDQVHVEGLRNKLATVIEAPGDEATVLVQCGKVRVRVNRSTITARKSSNAVTAKSSAPPLKRKVQGSRNSRNILDLSNDEEDSYAPAVPTSRNTVDLRGMRAEEASHYLNIAISSRESKSVMFIIHGTGMGVIKERTIQILKNHPRVTKFEQESPMNFGCTVAYIN</sequence>
<dbReference type="AlphaFoldDB" id="A0A834L884"/>
<dbReference type="FunFam" id="3.40.50.300:FF:001814">
    <property type="entry name" value="DNA mismatch repair protein MutS type 2"/>
    <property type="match status" value="1"/>
</dbReference>
<comment type="caution">
    <text evidence="10">The sequence shown here is derived from an EMBL/GenBank/DDBJ whole genome shotgun (WGS) entry which is preliminary data.</text>
</comment>
<keyword evidence="4" id="KW-0067">ATP-binding</keyword>
<dbReference type="InterPro" id="IPR036063">
    <property type="entry name" value="Smr_dom_sf"/>
</dbReference>
<keyword evidence="6" id="KW-0238">DNA-binding</keyword>
<dbReference type="SMART" id="SM00463">
    <property type="entry name" value="SMR"/>
    <property type="match status" value="1"/>
</dbReference>
<keyword evidence="11" id="KW-1185">Reference proteome</keyword>
<keyword evidence="1" id="KW-0699">rRNA-binding</keyword>
<evidence type="ECO:0000313" key="10">
    <source>
        <dbReference type="EMBL" id="KAF7121243.1"/>
    </source>
</evidence>
<dbReference type="InterPro" id="IPR045076">
    <property type="entry name" value="MutS"/>
</dbReference>
<dbReference type="GO" id="GO:0030983">
    <property type="term" value="F:mismatched DNA binding"/>
    <property type="evidence" value="ECO:0007669"/>
    <property type="project" value="InterPro"/>
</dbReference>
<feature type="region of interest" description="Disordered" evidence="8">
    <location>
        <begin position="799"/>
        <end position="843"/>
    </location>
</feature>
<proteinExistence type="predicted"/>
<evidence type="ECO:0000256" key="2">
    <source>
        <dbReference type="ARBA" id="ARBA00022741"/>
    </source>
</evidence>
<feature type="coiled-coil region" evidence="7">
    <location>
        <begin position="682"/>
        <end position="713"/>
    </location>
</feature>
<evidence type="ECO:0000259" key="9">
    <source>
        <dbReference type="PROSITE" id="PS50828"/>
    </source>
</evidence>
<gene>
    <name evidence="10" type="ORF">RHSIM_Rhsim13G0176900</name>
</gene>
<evidence type="ECO:0000256" key="4">
    <source>
        <dbReference type="ARBA" id="ARBA00022840"/>
    </source>
</evidence>
<dbReference type="GO" id="GO:0005524">
    <property type="term" value="F:ATP binding"/>
    <property type="evidence" value="ECO:0007669"/>
    <property type="project" value="UniProtKB-KW"/>
</dbReference>
<evidence type="ECO:0000256" key="6">
    <source>
        <dbReference type="ARBA" id="ARBA00023125"/>
    </source>
</evidence>
<dbReference type="SMART" id="SM00533">
    <property type="entry name" value="MUTSd"/>
    <property type="match status" value="1"/>
</dbReference>
<dbReference type="PIRSF" id="PIRSF005814">
    <property type="entry name" value="MutS_YshD"/>
    <property type="match status" value="1"/>
</dbReference>
<evidence type="ECO:0000256" key="5">
    <source>
        <dbReference type="ARBA" id="ARBA00022884"/>
    </source>
</evidence>
<protein>
    <recommendedName>
        <fullName evidence="9">Smr domain-containing protein</fullName>
    </recommendedName>
</protein>
<dbReference type="NCBIfam" id="TIGR01069">
    <property type="entry name" value="mutS2"/>
    <property type="match status" value="1"/>
</dbReference>
<evidence type="ECO:0000256" key="1">
    <source>
        <dbReference type="ARBA" id="ARBA00022730"/>
    </source>
</evidence>
<dbReference type="GO" id="GO:0045910">
    <property type="term" value="P:negative regulation of DNA recombination"/>
    <property type="evidence" value="ECO:0007669"/>
    <property type="project" value="InterPro"/>
</dbReference>
<organism evidence="10 11">
    <name type="scientific">Rhododendron simsii</name>
    <name type="common">Sims's rhododendron</name>
    <dbReference type="NCBI Taxonomy" id="118357"/>
    <lineage>
        <taxon>Eukaryota</taxon>
        <taxon>Viridiplantae</taxon>
        <taxon>Streptophyta</taxon>
        <taxon>Embryophyta</taxon>
        <taxon>Tracheophyta</taxon>
        <taxon>Spermatophyta</taxon>
        <taxon>Magnoliopsida</taxon>
        <taxon>eudicotyledons</taxon>
        <taxon>Gunneridae</taxon>
        <taxon>Pentapetalae</taxon>
        <taxon>asterids</taxon>
        <taxon>Ericales</taxon>
        <taxon>Ericaceae</taxon>
        <taxon>Ericoideae</taxon>
        <taxon>Rhodoreae</taxon>
        <taxon>Rhododendron</taxon>
    </lineage>
</organism>
<dbReference type="InterPro" id="IPR005747">
    <property type="entry name" value="MutS2"/>
</dbReference>
<dbReference type="Pfam" id="PF20297">
    <property type="entry name" value="MSSS"/>
    <property type="match status" value="1"/>
</dbReference>
<dbReference type="InterPro" id="IPR046893">
    <property type="entry name" value="MSSS"/>
</dbReference>
<dbReference type="PROSITE" id="PS50828">
    <property type="entry name" value="SMR"/>
    <property type="match status" value="1"/>
</dbReference>
<dbReference type="InterPro" id="IPR007696">
    <property type="entry name" value="DNA_mismatch_repair_MutS_core"/>
</dbReference>
<dbReference type="PANTHER" id="PTHR48466:SF1">
    <property type="entry name" value="SMR DOMAIN-CONTAINING PROTEIN"/>
    <property type="match status" value="1"/>
</dbReference>
<dbReference type="Proteomes" id="UP000626092">
    <property type="component" value="Unassembled WGS sequence"/>
</dbReference>
<keyword evidence="2" id="KW-0547">Nucleotide-binding</keyword>
<dbReference type="SUPFAM" id="SSF52540">
    <property type="entry name" value="P-loop containing nucleoside triphosphate hydrolases"/>
    <property type="match status" value="1"/>
</dbReference>
<accession>A0A834L884</accession>
<dbReference type="OrthoDB" id="1924787at2759"/>
<dbReference type="EMBL" id="WJXA01000013">
    <property type="protein sequence ID" value="KAF7121243.1"/>
    <property type="molecule type" value="Genomic_DNA"/>
</dbReference>
<keyword evidence="3" id="KW-0378">Hydrolase</keyword>
<keyword evidence="5" id="KW-0694">RNA-binding</keyword>
<dbReference type="InterPro" id="IPR000432">
    <property type="entry name" value="DNA_mismatch_repair_MutS_C"/>
</dbReference>
<dbReference type="GO" id="GO:0140664">
    <property type="term" value="F:ATP-dependent DNA damage sensor activity"/>
    <property type="evidence" value="ECO:0007669"/>
    <property type="project" value="InterPro"/>
</dbReference>
<dbReference type="InterPro" id="IPR002625">
    <property type="entry name" value="Smr_dom"/>
</dbReference>
<evidence type="ECO:0000256" key="7">
    <source>
        <dbReference type="SAM" id="Coils"/>
    </source>
</evidence>
<dbReference type="Pfam" id="PF00488">
    <property type="entry name" value="MutS_V"/>
    <property type="match status" value="1"/>
</dbReference>
<evidence type="ECO:0000256" key="3">
    <source>
        <dbReference type="ARBA" id="ARBA00022801"/>
    </source>
</evidence>
<dbReference type="SUPFAM" id="SSF48334">
    <property type="entry name" value="DNA repair protein MutS, domain III"/>
    <property type="match status" value="1"/>
</dbReference>
<reference evidence="10" key="1">
    <citation type="submission" date="2019-11" db="EMBL/GenBank/DDBJ databases">
        <authorList>
            <person name="Liu Y."/>
            <person name="Hou J."/>
            <person name="Li T.-Q."/>
            <person name="Guan C.-H."/>
            <person name="Wu X."/>
            <person name="Wu H.-Z."/>
            <person name="Ling F."/>
            <person name="Zhang R."/>
            <person name="Shi X.-G."/>
            <person name="Ren J.-P."/>
            <person name="Chen E.-F."/>
            <person name="Sun J.-M."/>
        </authorList>
    </citation>
    <scope>NUCLEOTIDE SEQUENCE</scope>
    <source>
        <strain evidence="10">Adult_tree_wgs_1</strain>
        <tissue evidence="10">Leaves</tissue>
    </source>
</reference>
<dbReference type="GO" id="GO:0004519">
    <property type="term" value="F:endonuclease activity"/>
    <property type="evidence" value="ECO:0007669"/>
    <property type="project" value="UniProtKB-KW"/>
</dbReference>
<dbReference type="SUPFAM" id="SSF160443">
    <property type="entry name" value="SMR domain-like"/>
    <property type="match status" value="1"/>
</dbReference>
<dbReference type="SMART" id="SM00534">
    <property type="entry name" value="MUTSac"/>
    <property type="match status" value="1"/>
</dbReference>
<feature type="domain" description="Smr" evidence="9">
    <location>
        <begin position="848"/>
        <end position="919"/>
    </location>
</feature>
<dbReference type="GO" id="GO:0016887">
    <property type="term" value="F:ATP hydrolysis activity"/>
    <property type="evidence" value="ECO:0007669"/>
    <property type="project" value="InterPro"/>
</dbReference>
<feature type="compositionally biased region" description="Polar residues" evidence="8">
    <location>
        <begin position="799"/>
        <end position="808"/>
    </location>
</feature>
<dbReference type="InterPro" id="IPR027417">
    <property type="entry name" value="P-loop_NTPase"/>
</dbReference>
<keyword evidence="7" id="KW-0175">Coiled coil</keyword>
<dbReference type="Pfam" id="PF01713">
    <property type="entry name" value="Smr"/>
    <property type="match status" value="1"/>
</dbReference>
<evidence type="ECO:0000313" key="11">
    <source>
        <dbReference type="Proteomes" id="UP000626092"/>
    </source>
</evidence>
<name>A0A834L884_RHOSS</name>
<dbReference type="Gene3D" id="3.40.50.300">
    <property type="entry name" value="P-loop containing nucleotide triphosphate hydrolases"/>
    <property type="match status" value="1"/>
</dbReference>
<dbReference type="InterPro" id="IPR036187">
    <property type="entry name" value="DNA_mismatch_repair_MutS_sf"/>
</dbReference>
<dbReference type="GO" id="GO:0006298">
    <property type="term" value="P:mismatch repair"/>
    <property type="evidence" value="ECO:0007669"/>
    <property type="project" value="InterPro"/>
</dbReference>
<dbReference type="GO" id="GO:0019843">
    <property type="term" value="F:rRNA binding"/>
    <property type="evidence" value="ECO:0007669"/>
    <property type="project" value="UniProtKB-KW"/>
</dbReference>